<evidence type="ECO:0000256" key="1">
    <source>
        <dbReference type="ARBA" id="ARBA00022460"/>
    </source>
</evidence>
<dbReference type="PRINTS" id="PR00947">
    <property type="entry name" value="CUTICLE"/>
</dbReference>
<evidence type="ECO:0000313" key="5">
    <source>
        <dbReference type="EMBL" id="CAH0724276.1"/>
    </source>
</evidence>
<feature type="signal peptide" evidence="4">
    <location>
        <begin position="1"/>
        <end position="19"/>
    </location>
</feature>
<keyword evidence="2 4" id="KW-0732">Signal</keyword>
<dbReference type="PROSITE" id="PS00233">
    <property type="entry name" value="CHIT_BIND_RR_1"/>
    <property type="match status" value="1"/>
</dbReference>
<dbReference type="Pfam" id="PF00379">
    <property type="entry name" value="Chitin_bind_4"/>
    <property type="match status" value="1"/>
</dbReference>
<feature type="chain" id="PRO_5036272115" description="Cuticle protein" evidence="4">
    <location>
        <begin position="20"/>
        <end position="287"/>
    </location>
</feature>
<name>A0A8J9YFG8_9NEOP</name>
<dbReference type="InterPro" id="IPR031311">
    <property type="entry name" value="CHIT_BIND_RR_consensus"/>
</dbReference>
<protein>
    <recommendedName>
        <fullName evidence="8">Cuticle protein</fullName>
    </recommendedName>
</protein>
<evidence type="ECO:0000313" key="7">
    <source>
        <dbReference type="Proteomes" id="UP000838878"/>
    </source>
</evidence>
<dbReference type="EMBL" id="OV170224">
    <property type="protein sequence ID" value="CAH0724276.1"/>
    <property type="molecule type" value="Genomic_DNA"/>
</dbReference>
<evidence type="ECO:0000256" key="3">
    <source>
        <dbReference type="PROSITE-ProRule" id="PRU00497"/>
    </source>
</evidence>
<keyword evidence="1 3" id="KW-0193">Cuticle</keyword>
<evidence type="ECO:0000256" key="2">
    <source>
        <dbReference type="ARBA" id="ARBA00022729"/>
    </source>
</evidence>
<proteinExistence type="predicted"/>
<dbReference type="GO" id="GO:0005615">
    <property type="term" value="C:extracellular space"/>
    <property type="evidence" value="ECO:0007669"/>
    <property type="project" value="TreeGrafter"/>
</dbReference>
<dbReference type="AlphaFoldDB" id="A0A8J9YFG8"/>
<reference evidence="5" key="1">
    <citation type="submission" date="2021-12" db="EMBL/GenBank/DDBJ databases">
        <authorList>
            <person name="Martin H S."/>
        </authorList>
    </citation>
    <scope>NUCLEOTIDE SEQUENCE</scope>
</reference>
<organism evidence="5 7">
    <name type="scientific">Brenthis ino</name>
    <name type="common">lesser marbled fritillary</name>
    <dbReference type="NCBI Taxonomy" id="405034"/>
    <lineage>
        <taxon>Eukaryota</taxon>
        <taxon>Metazoa</taxon>
        <taxon>Ecdysozoa</taxon>
        <taxon>Arthropoda</taxon>
        <taxon>Hexapoda</taxon>
        <taxon>Insecta</taxon>
        <taxon>Pterygota</taxon>
        <taxon>Neoptera</taxon>
        <taxon>Endopterygota</taxon>
        <taxon>Lepidoptera</taxon>
        <taxon>Glossata</taxon>
        <taxon>Ditrysia</taxon>
        <taxon>Papilionoidea</taxon>
        <taxon>Nymphalidae</taxon>
        <taxon>Heliconiinae</taxon>
        <taxon>Argynnini</taxon>
        <taxon>Brenthis</taxon>
    </lineage>
</organism>
<dbReference type="GO" id="GO:0042302">
    <property type="term" value="F:structural constituent of cuticle"/>
    <property type="evidence" value="ECO:0007669"/>
    <property type="project" value="UniProtKB-UniRule"/>
</dbReference>
<keyword evidence="7" id="KW-1185">Reference proteome</keyword>
<dbReference type="OrthoDB" id="7471083at2759"/>
<evidence type="ECO:0000256" key="4">
    <source>
        <dbReference type="SAM" id="SignalP"/>
    </source>
</evidence>
<dbReference type="Proteomes" id="UP000838878">
    <property type="component" value="Chromosome 4"/>
</dbReference>
<feature type="non-terminal residue" evidence="5">
    <location>
        <position position="287"/>
    </location>
</feature>
<accession>A0A8J9YFG8</accession>
<dbReference type="InterPro" id="IPR000618">
    <property type="entry name" value="Insect_cuticle"/>
</dbReference>
<dbReference type="EMBL" id="OV170224">
    <property type="protein sequence ID" value="CAH0724277.1"/>
    <property type="molecule type" value="Genomic_DNA"/>
</dbReference>
<sequence length="287" mass="30535">MKYFAAIAYLLALSASTNADGLLSGLDVYAPKYSSLEYYSYPSYAFEYAVRDPHTGDNKAQWEKRDGDVVRGAYSLVEPDGSVRVVEYRADDKTGFNAVVKRIGPNIHPVSAPIYKAPLPVIGYKAEVPISIGPVAGIEKLSSAPLINGPYLGGGATSSAALYKVPSPAIIKEVAPIAPIIPTQIYSNPILKNPIISEPYPLLPAPILKKPLLAYPESIYPIVNAPIPDYKSLAPLQNYGGLDLALLGKGLVGDKILYDLKGYDAGLGYNGYAGIGLGLGYKGGYGH</sequence>
<dbReference type="GO" id="GO:0031012">
    <property type="term" value="C:extracellular matrix"/>
    <property type="evidence" value="ECO:0007669"/>
    <property type="project" value="TreeGrafter"/>
</dbReference>
<gene>
    <name evidence="5" type="ORF">BINO364_LOCUS10008</name>
    <name evidence="6" type="ORF">BINO364_LOCUS10009</name>
</gene>
<dbReference type="PANTHER" id="PTHR12236:SF95">
    <property type="entry name" value="CUTICULAR PROTEIN 76BD, ISOFORM C-RELATED"/>
    <property type="match status" value="1"/>
</dbReference>
<evidence type="ECO:0008006" key="8">
    <source>
        <dbReference type="Google" id="ProtNLM"/>
    </source>
</evidence>
<dbReference type="PANTHER" id="PTHR12236">
    <property type="entry name" value="STRUCTURAL CONTITUENT OF CUTICLE"/>
    <property type="match status" value="1"/>
</dbReference>
<dbReference type="PROSITE" id="PS51155">
    <property type="entry name" value="CHIT_BIND_RR_2"/>
    <property type="match status" value="1"/>
</dbReference>
<dbReference type="InterPro" id="IPR051217">
    <property type="entry name" value="Insect_Cuticle_Struc_Prot"/>
</dbReference>
<evidence type="ECO:0000313" key="6">
    <source>
        <dbReference type="EMBL" id="CAH0724277.1"/>
    </source>
</evidence>